<dbReference type="EMBL" id="JACHLP010000002">
    <property type="protein sequence ID" value="MBB4842673.1"/>
    <property type="molecule type" value="Genomic_DNA"/>
</dbReference>
<dbReference type="InterPro" id="IPR003607">
    <property type="entry name" value="HD/PDEase_dom"/>
</dbReference>
<dbReference type="RefSeq" id="WP_184297183.1">
    <property type="nucleotide sequence ID" value="NZ_JACHLP010000002.1"/>
</dbReference>
<evidence type="ECO:0000313" key="1">
    <source>
        <dbReference type="EMBL" id="MBB4842673.1"/>
    </source>
</evidence>
<dbReference type="PANTHER" id="PTHR43155:SF2">
    <property type="entry name" value="CYCLIC DI-GMP PHOSPHODIESTERASE PA4108"/>
    <property type="match status" value="1"/>
</dbReference>
<dbReference type="CDD" id="cd00077">
    <property type="entry name" value="HDc"/>
    <property type="match status" value="1"/>
</dbReference>
<protein>
    <submittedName>
        <fullName evidence="1">HD-GYP domain-containing protein (C-di-GMP phosphodiesterase class II)</fullName>
    </submittedName>
</protein>
<dbReference type="Gene3D" id="1.10.3210.10">
    <property type="entry name" value="Hypothetical protein af1432"/>
    <property type="match status" value="1"/>
</dbReference>
<organism evidence="1 2">
    <name type="scientific">Roseateles oligotrophus</name>
    <dbReference type="NCBI Taxonomy" id="1769250"/>
    <lineage>
        <taxon>Bacteria</taxon>
        <taxon>Pseudomonadati</taxon>
        <taxon>Pseudomonadota</taxon>
        <taxon>Betaproteobacteria</taxon>
        <taxon>Burkholderiales</taxon>
        <taxon>Sphaerotilaceae</taxon>
        <taxon>Roseateles</taxon>
    </lineage>
</organism>
<sequence length="382" mass="41593">MRICSLSSIISQLRLGEPLNFNVFDSQRQPLLARGQFIKDTAQLEELLRRGALVEVDELAEAVVQQQQPPRVLSLAQRLARLPQDWERSCREVQLALNAEPARLAEALHASTDQMLALIDLAPDVALSQVVRQPEGGAGHYGVDHSIHAATACLATARYLGWSPMEQRRAFQAALSMNLGMLDLQARLATQVSPPTARQREAIREHPERSVALLSEAGIDDADWLEAVLQHHEQPDGSGYPSGCTSIGELAELLRFADIYTARLSHRAHRPAMSAHQAGREILQMAEASPLAAALIKAFGIFPPGCMVKLASGELGMVVRNGAKAYHPLVATLTNHRGESRPSPLLRDSARGEHAVVALLSAQSMPMRLTDERVVSLISAEA</sequence>
<dbReference type="AlphaFoldDB" id="A0A840L7B5"/>
<dbReference type="Proteomes" id="UP000562027">
    <property type="component" value="Unassembled WGS sequence"/>
</dbReference>
<dbReference type="Pfam" id="PF13487">
    <property type="entry name" value="HD_5"/>
    <property type="match status" value="1"/>
</dbReference>
<name>A0A840L7B5_9BURK</name>
<accession>A0A840L7B5</accession>
<evidence type="ECO:0000313" key="2">
    <source>
        <dbReference type="Proteomes" id="UP000562027"/>
    </source>
</evidence>
<proteinExistence type="predicted"/>
<dbReference type="SUPFAM" id="SSF109604">
    <property type="entry name" value="HD-domain/PDEase-like"/>
    <property type="match status" value="1"/>
</dbReference>
<dbReference type="PANTHER" id="PTHR43155">
    <property type="entry name" value="CYCLIC DI-GMP PHOSPHODIESTERASE PA4108-RELATED"/>
    <property type="match status" value="1"/>
</dbReference>
<reference evidence="1 2" key="1">
    <citation type="submission" date="2020-08" db="EMBL/GenBank/DDBJ databases">
        <title>Functional genomics of gut bacteria from endangered species of beetles.</title>
        <authorList>
            <person name="Carlos-Shanley C."/>
        </authorList>
    </citation>
    <scope>NUCLEOTIDE SEQUENCE [LARGE SCALE GENOMIC DNA]</scope>
    <source>
        <strain evidence="1 2">S00239</strain>
    </source>
</reference>
<gene>
    <name evidence="1" type="ORF">HNP55_001188</name>
</gene>
<keyword evidence="2" id="KW-1185">Reference proteome</keyword>
<comment type="caution">
    <text evidence="1">The sequence shown here is derived from an EMBL/GenBank/DDBJ whole genome shotgun (WGS) entry which is preliminary data.</text>
</comment>